<dbReference type="EMBL" id="MU157825">
    <property type="protein sequence ID" value="KAF9534586.1"/>
    <property type="molecule type" value="Genomic_DNA"/>
</dbReference>
<dbReference type="OrthoDB" id="3360976at2759"/>
<reference evidence="2" key="1">
    <citation type="submission" date="2020-11" db="EMBL/GenBank/DDBJ databases">
        <authorList>
            <consortium name="DOE Joint Genome Institute"/>
            <person name="Ahrendt S."/>
            <person name="Riley R."/>
            <person name="Andreopoulos W."/>
            <person name="Labutti K."/>
            <person name="Pangilinan J."/>
            <person name="Ruiz-Duenas F.J."/>
            <person name="Barrasa J.M."/>
            <person name="Sanchez-Garcia M."/>
            <person name="Camarero S."/>
            <person name="Miyauchi S."/>
            <person name="Serrano A."/>
            <person name="Linde D."/>
            <person name="Babiker R."/>
            <person name="Drula E."/>
            <person name="Ayuso-Fernandez I."/>
            <person name="Pacheco R."/>
            <person name="Padilla G."/>
            <person name="Ferreira P."/>
            <person name="Barriuso J."/>
            <person name="Kellner H."/>
            <person name="Castanera R."/>
            <person name="Alfaro M."/>
            <person name="Ramirez L."/>
            <person name="Pisabarro A.G."/>
            <person name="Kuo A."/>
            <person name="Tritt A."/>
            <person name="Lipzen A."/>
            <person name="He G."/>
            <person name="Yan M."/>
            <person name="Ng V."/>
            <person name="Cullen D."/>
            <person name="Martin F."/>
            <person name="Rosso M.-N."/>
            <person name="Henrissat B."/>
            <person name="Hibbett D."/>
            <person name="Martinez A.T."/>
            <person name="Grigoriev I.V."/>
        </authorList>
    </citation>
    <scope>NUCLEOTIDE SEQUENCE</scope>
    <source>
        <strain evidence="2">CBS 506.95</strain>
    </source>
</reference>
<keyword evidence="3" id="KW-1185">Reference proteome</keyword>
<gene>
    <name evidence="2" type="ORF">CPB83DRAFT_780222</name>
</gene>
<comment type="caution">
    <text evidence="2">The sequence shown here is derived from an EMBL/GenBank/DDBJ whole genome shotgun (WGS) entry which is preliminary data.</text>
</comment>
<name>A0A9P6JVK4_9AGAR</name>
<proteinExistence type="predicted"/>
<accession>A0A9P6JVK4</accession>
<protein>
    <recommendedName>
        <fullName evidence="1">DUF6593 domain-containing protein</fullName>
    </recommendedName>
</protein>
<dbReference type="Proteomes" id="UP000807306">
    <property type="component" value="Unassembled WGS sequence"/>
</dbReference>
<organism evidence="2 3">
    <name type="scientific">Crepidotus variabilis</name>
    <dbReference type="NCBI Taxonomy" id="179855"/>
    <lineage>
        <taxon>Eukaryota</taxon>
        <taxon>Fungi</taxon>
        <taxon>Dikarya</taxon>
        <taxon>Basidiomycota</taxon>
        <taxon>Agaricomycotina</taxon>
        <taxon>Agaricomycetes</taxon>
        <taxon>Agaricomycetidae</taxon>
        <taxon>Agaricales</taxon>
        <taxon>Agaricineae</taxon>
        <taxon>Crepidotaceae</taxon>
        <taxon>Crepidotus</taxon>
    </lineage>
</organism>
<sequence>MQLYLSSNTPWRADYSTEDGQILYKVDSPKFYGNVMKVSVAKVQTKGSHEPWAEIEYHSVKGDSTIKVGNVSRSTKDIFRGGKCSLSNFGENVFQASDGQEYTWVMTSVKCKLSRKSDDTPIATYHLKHYGIMSKSRPASLEIFLEGEGIVDDIITTFIYIEKRRTELIAIVVS</sequence>
<dbReference type="InterPro" id="IPR046528">
    <property type="entry name" value="DUF6593"/>
</dbReference>
<evidence type="ECO:0000259" key="1">
    <source>
        <dbReference type="Pfam" id="PF20236"/>
    </source>
</evidence>
<feature type="domain" description="DUF6593" evidence="1">
    <location>
        <begin position="9"/>
        <end position="166"/>
    </location>
</feature>
<dbReference type="Pfam" id="PF20236">
    <property type="entry name" value="DUF6593"/>
    <property type="match status" value="1"/>
</dbReference>
<dbReference type="AlphaFoldDB" id="A0A9P6JVK4"/>
<evidence type="ECO:0000313" key="3">
    <source>
        <dbReference type="Proteomes" id="UP000807306"/>
    </source>
</evidence>
<evidence type="ECO:0000313" key="2">
    <source>
        <dbReference type="EMBL" id="KAF9534586.1"/>
    </source>
</evidence>